<dbReference type="RefSeq" id="WP_188448662.1">
    <property type="nucleotide sequence ID" value="NZ_BMDW01000020.1"/>
</dbReference>
<comment type="caution">
    <text evidence="1">The sequence shown here is derived from an EMBL/GenBank/DDBJ whole genome shotgun (WGS) entry which is preliminary data.</text>
</comment>
<proteinExistence type="predicted"/>
<dbReference type="EMBL" id="BMDW01000020">
    <property type="protein sequence ID" value="GGA56421.1"/>
    <property type="molecule type" value="Genomic_DNA"/>
</dbReference>
<evidence type="ECO:0000313" key="1">
    <source>
        <dbReference type="EMBL" id="GGA56421.1"/>
    </source>
</evidence>
<evidence type="ECO:0000313" key="2">
    <source>
        <dbReference type="Proteomes" id="UP000618591"/>
    </source>
</evidence>
<gene>
    <name evidence="1" type="ORF">GCM10011395_28560</name>
</gene>
<accession>A0ABQ1H3C4</accession>
<sequence>MELDDQFRSYFGTSDLATLTPAALAAGTEHMRVAFGLEKDRNRRFALWTLMHMLGVAPDLDVAFAAPEDRDAARRFMEITERADQV</sequence>
<protein>
    <submittedName>
        <fullName evidence="1">Uncharacterized protein</fullName>
    </submittedName>
</protein>
<organism evidence="1 2">
    <name type="scientific">Sphingomonas psychrolutea</name>
    <dbReference type="NCBI Taxonomy" id="1259676"/>
    <lineage>
        <taxon>Bacteria</taxon>
        <taxon>Pseudomonadati</taxon>
        <taxon>Pseudomonadota</taxon>
        <taxon>Alphaproteobacteria</taxon>
        <taxon>Sphingomonadales</taxon>
        <taxon>Sphingomonadaceae</taxon>
        <taxon>Sphingomonas</taxon>
    </lineage>
</organism>
<keyword evidence="2" id="KW-1185">Reference proteome</keyword>
<name>A0ABQ1H3C4_9SPHN</name>
<dbReference type="Proteomes" id="UP000618591">
    <property type="component" value="Unassembled WGS sequence"/>
</dbReference>
<reference evidence="2" key="1">
    <citation type="journal article" date="2019" name="Int. J. Syst. Evol. Microbiol.">
        <title>The Global Catalogue of Microorganisms (GCM) 10K type strain sequencing project: providing services to taxonomists for standard genome sequencing and annotation.</title>
        <authorList>
            <consortium name="The Broad Institute Genomics Platform"/>
            <consortium name="The Broad Institute Genome Sequencing Center for Infectious Disease"/>
            <person name="Wu L."/>
            <person name="Ma J."/>
        </authorList>
    </citation>
    <scope>NUCLEOTIDE SEQUENCE [LARGE SCALE GENOMIC DNA]</scope>
    <source>
        <strain evidence="2">CGMCC 1.10106</strain>
    </source>
</reference>